<accession>G8HXE8</accession>
<dbReference type="AlphaFoldDB" id="G8HXE8"/>
<evidence type="ECO:0000313" key="1">
    <source>
        <dbReference type="EMBL" id="AER25371.1"/>
    </source>
</evidence>
<organism evidence="1">
    <name type="scientific">Heteropneustes fossilis</name>
    <name type="common">Stinging catfish</name>
    <dbReference type="NCBI Taxonomy" id="93621"/>
    <lineage>
        <taxon>Eukaryota</taxon>
        <taxon>Metazoa</taxon>
        <taxon>Chordata</taxon>
        <taxon>Craniata</taxon>
        <taxon>Vertebrata</taxon>
        <taxon>Euteleostomi</taxon>
        <taxon>Actinopterygii</taxon>
        <taxon>Neopterygii</taxon>
        <taxon>Teleostei</taxon>
        <taxon>Ostariophysi</taxon>
        <taxon>Siluriformes</taxon>
        <taxon>Heteropneustidae</taxon>
        <taxon>Heteropneustes</taxon>
    </lineage>
</organism>
<name>G8HXE8_HETFO</name>
<feature type="non-terminal residue" evidence="1">
    <location>
        <position position="43"/>
    </location>
</feature>
<reference evidence="1" key="1">
    <citation type="submission" date="2011-09" db="EMBL/GenBank/DDBJ databases">
        <authorList>
            <person name="Chaube R."/>
            <person name="Joy K.P."/>
        </authorList>
    </citation>
    <scope>NUCLEOTIDE SEQUENCE</scope>
</reference>
<proteinExistence type="evidence at transcript level"/>
<protein>
    <submittedName>
        <fullName evidence="1">Beta-actin</fullName>
    </submittedName>
</protein>
<dbReference type="EMBL" id="JN654700">
    <property type="protein sequence ID" value="AER25371.1"/>
    <property type="molecule type" value="mRNA"/>
</dbReference>
<sequence length="43" mass="4609">MSADSIFGKCIFRKSNQLGGSGRTICPEKGATLDCGCEITRTR</sequence>